<organism evidence="2 3">
    <name type="scientific">Blyttiomyces helicus</name>
    <dbReference type="NCBI Taxonomy" id="388810"/>
    <lineage>
        <taxon>Eukaryota</taxon>
        <taxon>Fungi</taxon>
        <taxon>Fungi incertae sedis</taxon>
        <taxon>Chytridiomycota</taxon>
        <taxon>Chytridiomycota incertae sedis</taxon>
        <taxon>Chytridiomycetes</taxon>
        <taxon>Chytridiomycetes incertae sedis</taxon>
        <taxon>Blyttiomyces</taxon>
    </lineage>
</organism>
<dbReference type="Proteomes" id="UP000269721">
    <property type="component" value="Unassembled WGS sequence"/>
</dbReference>
<sequence>MTAGLDDGQRCFPIRIRLTLPHTIRTEVALDDILGDLAHVRVIVGFFVDRSADNSLEGEARPALDRGTADLLARDGLDASQLVAPASGELEVGTRCGSNEAGAEKGDGGYDVGDRDHDLSFRGSGLKWSRRGRSL</sequence>
<feature type="compositionally biased region" description="Basic and acidic residues" evidence="1">
    <location>
        <begin position="102"/>
        <end position="120"/>
    </location>
</feature>
<gene>
    <name evidence="2" type="ORF">BDK51DRAFT_52958</name>
</gene>
<keyword evidence="3" id="KW-1185">Reference proteome</keyword>
<protein>
    <submittedName>
        <fullName evidence="2">Uncharacterized protein</fullName>
    </submittedName>
</protein>
<evidence type="ECO:0000313" key="3">
    <source>
        <dbReference type="Proteomes" id="UP000269721"/>
    </source>
</evidence>
<feature type="region of interest" description="Disordered" evidence="1">
    <location>
        <begin position="93"/>
        <end position="135"/>
    </location>
</feature>
<dbReference type="EMBL" id="ML001341">
    <property type="protein sequence ID" value="RKO83348.1"/>
    <property type="molecule type" value="Genomic_DNA"/>
</dbReference>
<evidence type="ECO:0000256" key="1">
    <source>
        <dbReference type="SAM" id="MobiDB-lite"/>
    </source>
</evidence>
<reference evidence="3" key="1">
    <citation type="journal article" date="2018" name="Nat. Microbiol.">
        <title>Leveraging single-cell genomics to expand the fungal tree of life.</title>
        <authorList>
            <person name="Ahrendt S.R."/>
            <person name="Quandt C.A."/>
            <person name="Ciobanu D."/>
            <person name="Clum A."/>
            <person name="Salamov A."/>
            <person name="Andreopoulos B."/>
            <person name="Cheng J.F."/>
            <person name="Woyke T."/>
            <person name="Pelin A."/>
            <person name="Henrissat B."/>
            <person name="Reynolds N.K."/>
            <person name="Benny G.L."/>
            <person name="Smith M.E."/>
            <person name="James T.Y."/>
            <person name="Grigoriev I.V."/>
        </authorList>
    </citation>
    <scope>NUCLEOTIDE SEQUENCE [LARGE SCALE GENOMIC DNA]</scope>
</reference>
<name>A0A4P9VYG9_9FUNG</name>
<evidence type="ECO:0000313" key="2">
    <source>
        <dbReference type="EMBL" id="RKO83348.1"/>
    </source>
</evidence>
<dbReference type="AlphaFoldDB" id="A0A4P9VYG9"/>
<proteinExistence type="predicted"/>
<accession>A0A4P9VYG9</accession>